<organism evidence="2 3">
    <name type="scientific">Massarina eburnea CBS 473.64</name>
    <dbReference type="NCBI Taxonomy" id="1395130"/>
    <lineage>
        <taxon>Eukaryota</taxon>
        <taxon>Fungi</taxon>
        <taxon>Dikarya</taxon>
        <taxon>Ascomycota</taxon>
        <taxon>Pezizomycotina</taxon>
        <taxon>Dothideomycetes</taxon>
        <taxon>Pleosporomycetidae</taxon>
        <taxon>Pleosporales</taxon>
        <taxon>Massarineae</taxon>
        <taxon>Massarinaceae</taxon>
        <taxon>Massarina</taxon>
    </lineage>
</organism>
<protein>
    <submittedName>
        <fullName evidence="2">Uncharacterized protein</fullName>
    </submittedName>
</protein>
<dbReference type="OrthoDB" id="3913595at2759"/>
<feature type="region of interest" description="Disordered" evidence="1">
    <location>
        <begin position="339"/>
        <end position="359"/>
    </location>
</feature>
<feature type="region of interest" description="Disordered" evidence="1">
    <location>
        <begin position="26"/>
        <end position="50"/>
    </location>
</feature>
<dbReference type="GO" id="GO:0070124">
    <property type="term" value="P:mitochondrial translational initiation"/>
    <property type="evidence" value="ECO:0007669"/>
    <property type="project" value="TreeGrafter"/>
</dbReference>
<feature type="compositionally biased region" description="Polar residues" evidence="1">
    <location>
        <begin position="32"/>
        <end position="50"/>
    </location>
</feature>
<proteinExistence type="predicted"/>
<dbReference type="Proteomes" id="UP000799753">
    <property type="component" value="Unassembled WGS sequence"/>
</dbReference>
<dbReference type="EMBL" id="MU006796">
    <property type="protein sequence ID" value="KAF2636868.1"/>
    <property type="molecule type" value="Genomic_DNA"/>
</dbReference>
<reference evidence="2" key="1">
    <citation type="journal article" date="2020" name="Stud. Mycol.">
        <title>101 Dothideomycetes genomes: a test case for predicting lifestyles and emergence of pathogens.</title>
        <authorList>
            <person name="Haridas S."/>
            <person name="Albert R."/>
            <person name="Binder M."/>
            <person name="Bloem J."/>
            <person name="Labutti K."/>
            <person name="Salamov A."/>
            <person name="Andreopoulos B."/>
            <person name="Baker S."/>
            <person name="Barry K."/>
            <person name="Bills G."/>
            <person name="Bluhm B."/>
            <person name="Cannon C."/>
            <person name="Castanera R."/>
            <person name="Culley D."/>
            <person name="Daum C."/>
            <person name="Ezra D."/>
            <person name="Gonzalez J."/>
            <person name="Henrissat B."/>
            <person name="Kuo A."/>
            <person name="Liang C."/>
            <person name="Lipzen A."/>
            <person name="Lutzoni F."/>
            <person name="Magnuson J."/>
            <person name="Mondo S."/>
            <person name="Nolan M."/>
            <person name="Ohm R."/>
            <person name="Pangilinan J."/>
            <person name="Park H.-J."/>
            <person name="Ramirez L."/>
            <person name="Alfaro M."/>
            <person name="Sun H."/>
            <person name="Tritt A."/>
            <person name="Yoshinaga Y."/>
            <person name="Zwiers L.-H."/>
            <person name="Turgeon B."/>
            <person name="Goodwin S."/>
            <person name="Spatafora J."/>
            <person name="Crous P."/>
            <person name="Grigoriev I."/>
        </authorList>
    </citation>
    <scope>NUCLEOTIDE SEQUENCE</scope>
    <source>
        <strain evidence="2">CBS 473.64</strain>
    </source>
</reference>
<sequence>MALRRQNISPTATLLRNSRLFSLPNPLPPAISRTQRASDTATQPYPTHQAIATTPKSLARGDWGLKRPIPSRSRIVQTSNPVLQIKQLDTIEHVTDYDTAAAHVRTRQKWEELGIPMTKGLAALRERGGAMGNPDGAFEYRSDVTAYDSDEGLDDAAVMLETIRESVRLNAKEQAQARRARKENSNAPEASFVPYSLPLPDPARHNTRRWKYEGPWLPGMDADEFTDYVAKQLHSRRKEFNRVLVQYVKNEIYTTRQNESRTNQTLPLDTAEAEEVLLQEEKKWSSISKADIQAKIKNLRQEVANDPLTSKLFQRLIVPFLRLPVPSFKNIKYNAESTRNDVQQSRFDDEHTPLSTHPSSGLGYLRTGAYLSNHPILGPQAERDPVTARVLEPTVTTGKTNMSAILGVAGFVADDPQINSTVNNYALKRETQIFDNITPGGAKVPVLAQFGSVTPDGRIKMKVVRSSGAAVLVKKGELDDKPPVRTVEDDAPLREMLGAGQAGRTLDADSDQARSMIEHFVRQDDARAQDGVEGFEEGLNKGWLSEALRGEKDAPR</sequence>
<gene>
    <name evidence="2" type="ORF">P280DRAFT_472749</name>
</gene>
<dbReference type="Pfam" id="PF11709">
    <property type="entry name" value="Mit_ribos_Mrp51"/>
    <property type="match status" value="1"/>
</dbReference>
<keyword evidence="3" id="KW-1185">Reference proteome</keyword>
<dbReference type="PANTHER" id="PTHR28058">
    <property type="entry name" value="37S RIBOSOMAL PROTEIN MRP51, MITOCHONDRIAL"/>
    <property type="match status" value="1"/>
</dbReference>
<evidence type="ECO:0000256" key="1">
    <source>
        <dbReference type="SAM" id="MobiDB-lite"/>
    </source>
</evidence>
<dbReference type="AlphaFoldDB" id="A0A6A6RRK2"/>
<name>A0A6A6RRK2_9PLEO</name>
<dbReference type="GO" id="GO:0003735">
    <property type="term" value="F:structural constituent of ribosome"/>
    <property type="evidence" value="ECO:0007669"/>
    <property type="project" value="TreeGrafter"/>
</dbReference>
<dbReference type="GO" id="GO:0005763">
    <property type="term" value="C:mitochondrial small ribosomal subunit"/>
    <property type="evidence" value="ECO:0007669"/>
    <property type="project" value="TreeGrafter"/>
</dbReference>
<dbReference type="PANTHER" id="PTHR28058:SF1">
    <property type="entry name" value="SMALL RIBOSOMAL SUBUNIT PROTEIN BS1M"/>
    <property type="match status" value="1"/>
</dbReference>
<dbReference type="InterPro" id="IPR016712">
    <property type="entry name" value="Rbsml_bS1m-like"/>
</dbReference>
<evidence type="ECO:0000313" key="3">
    <source>
        <dbReference type="Proteomes" id="UP000799753"/>
    </source>
</evidence>
<accession>A0A6A6RRK2</accession>
<evidence type="ECO:0000313" key="2">
    <source>
        <dbReference type="EMBL" id="KAF2636868.1"/>
    </source>
</evidence>